<feature type="region of interest" description="Disordered" evidence="7">
    <location>
        <begin position="842"/>
        <end position="878"/>
    </location>
</feature>
<feature type="compositionally biased region" description="Basic and acidic residues" evidence="7">
    <location>
        <begin position="859"/>
        <end position="868"/>
    </location>
</feature>
<evidence type="ECO:0000256" key="6">
    <source>
        <dbReference type="ARBA" id="ARBA00023119"/>
    </source>
</evidence>
<organism evidence="9 10">
    <name type="scientific">Liparis tanakae</name>
    <name type="common">Tanaka's snailfish</name>
    <dbReference type="NCBI Taxonomy" id="230148"/>
    <lineage>
        <taxon>Eukaryota</taxon>
        <taxon>Metazoa</taxon>
        <taxon>Chordata</taxon>
        <taxon>Craniata</taxon>
        <taxon>Vertebrata</taxon>
        <taxon>Euteleostomi</taxon>
        <taxon>Actinopterygii</taxon>
        <taxon>Neopterygii</taxon>
        <taxon>Teleostei</taxon>
        <taxon>Neoteleostei</taxon>
        <taxon>Acanthomorphata</taxon>
        <taxon>Eupercaria</taxon>
        <taxon>Perciformes</taxon>
        <taxon>Cottioidei</taxon>
        <taxon>Cottales</taxon>
        <taxon>Liparidae</taxon>
        <taxon>Liparis</taxon>
    </lineage>
</organism>
<dbReference type="Pfam" id="PF01391">
    <property type="entry name" value="Collagen"/>
    <property type="match status" value="1"/>
</dbReference>
<protein>
    <submittedName>
        <fullName evidence="9">Collagen alpha-1(XIX) chain</fullName>
    </submittedName>
</protein>
<comment type="caution">
    <text evidence="9">The sequence shown here is derived from an EMBL/GenBank/DDBJ whole genome shotgun (WGS) entry which is preliminary data.</text>
</comment>
<dbReference type="GO" id="GO:0005576">
    <property type="term" value="C:extracellular region"/>
    <property type="evidence" value="ECO:0007669"/>
    <property type="project" value="UniProtKB-SubCell"/>
</dbReference>
<keyword evidence="5" id="KW-0677">Repeat</keyword>
<evidence type="ECO:0000313" key="10">
    <source>
        <dbReference type="Proteomes" id="UP000314294"/>
    </source>
</evidence>
<accession>A0A4Z2HCE6</accession>
<feature type="region of interest" description="Disordered" evidence="7">
    <location>
        <begin position="480"/>
        <end position="510"/>
    </location>
</feature>
<dbReference type="InterPro" id="IPR013320">
    <property type="entry name" value="ConA-like_dom_sf"/>
</dbReference>
<evidence type="ECO:0000256" key="7">
    <source>
        <dbReference type="SAM" id="MobiDB-lite"/>
    </source>
</evidence>
<evidence type="ECO:0000256" key="3">
    <source>
        <dbReference type="ARBA" id="ARBA00022530"/>
    </source>
</evidence>
<dbReference type="GO" id="GO:0005581">
    <property type="term" value="C:collagen trimer"/>
    <property type="evidence" value="ECO:0007669"/>
    <property type="project" value="UniProtKB-KW"/>
</dbReference>
<keyword evidence="3" id="KW-0272">Extracellular matrix</keyword>
<name>A0A4Z2HCE6_9TELE</name>
<keyword evidence="10" id="KW-1185">Reference proteome</keyword>
<dbReference type="OrthoDB" id="5983381at2759"/>
<evidence type="ECO:0000256" key="5">
    <source>
        <dbReference type="ARBA" id="ARBA00022737"/>
    </source>
</evidence>
<proteinExistence type="predicted"/>
<reference evidence="9 10" key="1">
    <citation type="submission" date="2019-03" db="EMBL/GenBank/DDBJ databases">
        <title>First draft genome of Liparis tanakae, snailfish: a comprehensive survey of snailfish specific genes.</title>
        <authorList>
            <person name="Kim W."/>
            <person name="Song I."/>
            <person name="Jeong J.-H."/>
            <person name="Kim D."/>
            <person name="Kim S."/>
            <person name="Ryu S."/>
            <person name="Song J.Y."/>
            <person name="Lee S.K."/>
        </authorList>
    </citation>
    <scope>NUCLEOTIDE SEQUENCE [LARGE SCALE GENOMIC DNA]</scope>
    <source>
        <tissue evidence="9">Muscle</tissue>
    </source>
</reference>
<evidence type="ECO:0000256" key="4">
    <source>
        <dbReference type="ARBA" id="ARBA00022729"/>
    </source>
</evidence>
<dbReference type="Proteomes" id="UP000314294">
    <property type="component" value="Unassembled WGS sequence"/>
</dbReference>
<evidence type="ECO:0000256" key="1">
    <source>
        <dbReference type="ARBA" id="ARBA00004498"/>
    </source>
</evidence>
<evidence type="ECO:0000313" key="9">
    <source>
        <dbReference type="EMBL" id="TNN62955.1"/>
    </source>
</evidence>
<dbReference type="Gene3D" id="2.60.120.200">
    <property type="match status" value="2"/>
</dbReference>
<keyword evidence="2" id="KW-0964">Secreted</keyword>
<evidence type="ECO:0000259" key="8">
    <source>
        <dbReference type="SMART" id="SM00210"/>
    </source>
</evidence>
<dbReference type="AlphaFoldDB" id="A0A4Z2HCE6"/>
<dbReference type="EMBL" id="SRLO01000283">
    <property type="protein sequence ID" value="TNN62955.1"/>
    <property type="molecule type" value="Genomic_DNA"/>
</dbReference>
<sequence>MAQSHCCSTTPDQQIIKRSESVVTPATPLLSSSASAICSSSAARVNGGAPAILNFSSDTMQLPGSNNPQDTELQSWLNRFGPIKERPYGLASPGLALVPGVTWGSNGTAQTEEGGCNQGGTRWMAARKPIDPIKRSYCTLRVPFIRFKGSTDMPYAWKTTDTDRCYSQPNTIATISGYSTQMDVGEDGTDDPKITQRKDVTKVFSTTRLAQRNDAVSFHWAEYGVEADWRKGWNQTADAADGICPHLSVEEHLFSDVLDRPLEITGFDLTEKFLLRKGTVTEDLPSFRLGSSPLIKPTKEIFPNGLSSEYSLVTIFRVSVVVDGVKKLVEFSFQGQLKNVLRYSFRSRDLHALFDRQWHKLSISVQSNIVSIFLDCKLIERRLTDEKDNVDPSGRTLITTRIEDGRPVDVEVKQILIYCDPYMAEMENCCELLGPKQANVYVLVSDKESCIAIKGELGSDGEKGIDGEKWMMAVQMGDDGLPGAPGLPGSAGVPGKPGEPGKEGKRGPKQPVTVMGKQIWFGVWGPEQLAAVSCSIGGGRHEQRCNCNRLLTSTKAPAGDGEERPGSQDSEACLCVVSAWASARPRRIPPAPSAQRKEKCQLADLEKEIYQYRPLSQARGELKDFKASRETSGRQDSRGIKDQRVSKACLDPLVSQDSQASQGTLLECWGHRDLRVSLESLELDIWRVSSAERWKSSNKATRMEVLSLTASWGCASGLSELLTNVGRWIVSEQRDSRAQVAPHSRTPGERLIPPRGREVSQDCQESPLKKENPERASPARLVRLVDLDSWALLDRQTALPIVGDMGAFLKNACSVCQTRTPGLPGQKGEKGSHGALGVEGLVGEKGVKGERGFPGPSGDKGDESREKPSAAPRVWSTPRSASKKELALHVGLLVYRDFLVWLAAQGPREMKDPQADQGFPGLRRTGVPHVEGNGMSSLYKLQVKTSTGR</sequence>
<dbReference type="InterPro" id="IPR008160">
    <property type="entry name" value="Collagen"/>
</dbReference>
<keyword evidence="4" id="KW-0732">Signal</keyword>
<feature type="compositionally biased region" description="Low complexity" evidence="7">
    <location>
        <begin position="480"/>
        <end position="496"/>
    </location>
</feature>
<feature type="domain" description="Thrombospondin-like N-terminal" evidence="8">
    <location>
        <begin position="260"/>
        <end position="421"/>
    </location>
</feature>
<feature type="region of interest" description="Disordered" evidence="7">
    <location>
        <begin position="736"/>
        <end position="775"/>
    </location>
</feature>
<keyword evidence="6 9" id="KW-0176">Collagen</keyword>
<dbReference type="InterPro" id="IPR050392">
    <property type="entry name" value="Collagen/C1q_domain"/>
</dbReference>
<dbReference type="SUPFAM" id="SSF49899">
    <property type="entry name" value="Concanavalin A-like lectins/glucanases"/>
    <property type="match status" value="1"/>
</dbReference>
<dbReference type="PANTHER" id="PTHR15427">
    <property type="entry name" value="EMILIN ELASTIN MICROFIBRIL INTERFACE-LOCATED PROTEIN ELASTIN MICROFIBRIL INTERFACER"/>
    <property type="match status" value="1"/>
</dbReference>
<evidence type="ECO:0000256" key="2">
    <source>
        <dbReference type="ARBA" id="ARBA00022525"/>
    </source>
</evidence>
<dbReference type="SMART" id="SM00210">
    <property type="entry name" value="TSPN"/>
    <property type="match status" value="1"/>
</dbReference>
<dbReference type="PANTHER" id="PTHR15427:SF52">
    <property type="entry name" value="C1Q DOMAIN-CONTAINING PROTEIN"/>
    <property type="match status" value="1"/>
</dbReference>
<dbReference type="InterPro" id="IPR048287">
    <property type="entry name" value="TSPN-like_N"/>
</dbReference>
<comment type="subcellular location">
    <subcellularLocation>
        <location evidence="1">Secreted</location>
        <location evidence="1">Extracellular space</location>
        <location evidence="1">Extracellular matrix</location>
    </subcellularLocation>
</comment>
<gene>
    <name evidence="9" type="primary">COL19A1</name>
    <name evidence="9" type="ORF">EYF80_026835</name>
</gene>